<evidence type="ECO:0000256" key="1">
    <source>
        <dbReference type="SAM" id="MobiDB-lite"/>
    </source>
</evidence>
<reference evidence="4 5" key="1">
    <citation type="submission" date="2020-01" db="EMBL/GenBank/DDBJ databases">
        <title>Genomes of bacteria type strains.</title>
        <authorList>
            <person name="Chen J."/>
            <person name="Zhu S."/>
            <person name="Chen J."/>
        </authorList>
    </citation>
    <scope>NUCLEOTIDE SEQUENCE [LARGE SCALE GENOMIC DNA]</scope>
    <source>
        <strain evidence="4 5">KCTC 52919</strain>
    </source>
</reference>
<dbReference type="CDD" id="cd00118">
    <property type="entry name" value="LysM"/>
    <property type="match status" value="1"/>
</dbReference>
<name>A0A6L9MH72_9HYPH</name>
<feature type="compositionally biased region" description="Low complexity" evidence="1">
    <location>
        <begin position="146"/>
        <end position="162"/>
    </location>
</feature>
<feature type="compositionally biased region" description="Low complexity" evidence="1">
    <location>
        <begin position="234"/>
        <end position="251"/>
    </location>
</feature>
<keyword evidence="5" id="KW-1185">Reference proteome</keyword>
<dbReference type="EMBL" id="JAAAMJ010000005">
    <property type="protein sequence ID" value="NDV87008.1"/>
    <property type="molecule type" value="Genomic_DNA"/>
</dbReference>
<comment type="caution">
    <text evidence="4">The sequence shown here is derived from an EMBL/GenBank/DDBJ whole genome shotgun (WGS) entry which is preliminary data.</text>
</comment>
<evidence type="ECO:0000313" key="5">
    <source>
        <dbReference type="Proteomes" id="UP000476332"/>
    </source>
</evidence>
<dbReference type="PANTHER" id="PTHR34700:SF4">
    <property type="entry name" value="PHAGE-LIKE ELEMENT PBSX PROTEIN XKDP"/>
    <property type="match status" value="1"/>
</dbReference>
<dbReference type="Gene3D" id="2.60.40.10">
    <property type="entry name" value="Immunoglobulins"/>
    <property type="match status" value="1"/>
</dbReference>
<dbReference type="Pfam" id="PF01476">
    <property type="entry name" value="LysM"/>
    <property type="match status" value="1"/>
</dbReference>
<feature type="compositionally biased region" description="Basic and acidic residues" evidence="1">
    <location>
        <begin position="72"/>
        <end position="81"/>
    </location>
</feature>
<dbReference type="PROSITE" id="PS51782">
    <property type="entry name" value="LYSM"/>
    <property type="match status" value="1"/>
</dbReference>
<feature type="region of interest" description="Disordered" evidence="1">
    <location>
        <begin position="368"/>
        <end position="398"/>
    </location>
</feature>
<protein>
    <submittedName>
        <fullName evidence="4">LysM peptidoglycan-binding domain-containing protein</fullName>
    </submittedName>
</protein>
<feature type="region of interest" description="Disordered" evidence="1">
    <location>
        <begin position="67"/>
        <end position="131"/>
    </location>
</feature>
<feature type="region of interest" description="Disordered" evidence="1">
    <location>
        <begin position="540"/>
        <end position="684"/>
    </location>
</feature>
<dbReference type="RefSeq" id="WP_163043745.1">
    <property type="nucleotide sequence ID" value="NZ_JAAAMJ010000005.1"/>
</dbReference>
<feature type="compositionally biased region" description="Low complexity" evidence="1">
    <location>
        <begin position="109"/>
        <end position="131"/>
    </location>
</feature>
<feature type="compositionally biased region" description="Gly residues" evidence="1">
    <location>
        <begin position="542"/>
        <end position="551"/>
    </location>
</feature>
<keyword evidence="2" id="KW-0812">Transmembrane</keyword>
<accession>A0A6L9MH72</accession>
<dbReference type="Proteomes" id="UP000476332">
    <property type="component" value="Unassembled WGS sequence"/>
</dbReference>
<feature type="region of interest" description="Disordered" evidence="1">
    <location>
        <begin position="146"/>
        <end position="252"/>
    </location>
</feature>
<feature type="compositionally biased region" description="Low complexity" evidence="1">
    <location>
        <begin position="187"/>
        <end position="203"/>
    </location>
</feature>
<feature type="compositionally biased region" description="Low complexity" evidence="1">
    <location>
        <begin position="375"/>
        <end position="398"/>
    </location>
</feature>
<sequence>MSERELETAGHGVVMQRKVVGILLVCVVLLVAIVAGYWDMLQSERLRISGPRQDAAETDVAALPQEAISAEDGVRDSRIRSTEPVAGEPASPSGAVPQAVDPSGGTTGGATTPEMAEASPSDADGPPAATAITEPVAPETAMPETAMPEPVVPEPRVSEAAPTGDGARPDAPTGDALAPTAADRSDGAAPAGEPAPAATAPEGTDARVTGRDGEATTADAATSPSARQSRPGPDDAAVAAGAPSEPAGGAVDAADATPRFDLLRVEPDGATVIAGRAAPGARIALLDGDTTIGTDTANAAGEFAIVLETALAPGDHAIRITATGEDGTVATSEEIAIVSVPQPGRESELLAMVETPNEASRLISIPAGAPRDDAAAPPRSASLPTEGPGTATPPAGTEARLAAPTTDTAALDSEAAPEAGTVTLPRAEPQAVANPQPAVPMLRVEAVEIEAGKLFVAGAAEAGALVRVYIDNLRIAEDRASAEGRFLVSAETPVAPGDHIVRADQMARDGSVEMRAEVPFQRPEGASVAMVAPPRAMAPGTGVAGGSGEGAAGTARGNAFAGSAAPSTSVGEDESPAAATSPNEPAAASAGSDEASLGDARPPASQESTPGEPRDAVASLPAGAAAERPAGTPAPPAASQARAETSTPVAGTSAPALTEDEARPMENSDAASAEDQVPITRQEALTTAPGRVIIRRGDSLWRISRETYGMGSRYVVIYLANGHQIRNPDLIYPGQVFSVPDELVETPEAGGSG</sequence>
<proteinExistence type="predicted"/>
<feature type="domain" description="LysM" evidence="3">
    <location>
        <begin position="690"/>
        <end position="739"/>
    </location>
</feature>
<dbReference type="InterPro" id="IPR018392">
    <property type="entry name" value="LysM"/>
</dbReference>
<evidence type="ECO:0000313" key="4">
    <source>
        <dbReference type="EMBL" id="NDV87008.1"/>
    </source>
</evidence>
<gene>
    <name evidence="4" type="ORF">GTW51_09855</name>
</gene>
<organism evidence="4 5">
    <name type="scientific">Aurantimonas aggregata</name>
    <dbReference type="NCBI Taxonomy" id="2047720"/>
    <lineage>
        <taxon>Bacteria</taxon>
        <taxon>Pseudomonadati</taxon>
        <taxon>Pseudomonadota</taxon>
        <taxon>Alphaproteobacteria</taxon>
        <taxon>Hyphomicrobiales</taxon>
        <taxon>Aurantimonadaceae</taxon>
        <taxon>Aurantimonas</taxon>
    </lineage>
</organism>
<dbReference type="AlphaFoldDB" id="A0A6L9MH72"/>
<evidence type="ECO:0000256" key="2">
    <source>
        <dbReference type="SAM" id="Phobius"/>
    </source>
</evidence>
<feature type="compositionally biased region" description="Basic and acidic residues" evidence="1">
    <location>
        <begin position="204"/>
        <end position="214"/>
    </location>
</feature>
<feature type="compositionally biased region" description="Low complexity" evidence="1">
    <location>
        <begin position="576"/>
        <end position="590"/>
    </location>
</feature>
<keyword evidence="2" id="KW-1133">Transmembrane helix</keyword>
<dbReference type="InterPro" id="IPR036779">
    <property type="entry name" value="LysM_dom_sf"/>
</dbReference>
<evidence type="ECO:0000259" key="3">
    <source>
        <dbReference type="PROSITE" id="PS51782"/>
    </source>
</evidence>
<dbReference type="InterPro" id="IPR052196">
    <property type="entry name" value="Bact_Kbp"/>
</dbReference>
<dbReference type="InterPro" id="IPR013783">
    <property type="entry name" value="Ig-like_fold"/>
</dbReference>
<dbReference type="PANTHER" id="PTHR34700">
    <property type="entry name" value="POTASSIUM BINDING PROTEIN KBP"/>
    <property type="match status" value="1"/>
</dbReference>
<feature type="transmembrane region" description="Helical" evidence="2">
    <location>
        <begin position="20"/>
        <end position="38"/>
    </location>
</feature>
<dbReference type="SMART" id="SM00257">
    <property type="entry name" value="LysM"/>
    <property type="match status" value="1"/>
</dbReference>
<keyword evidence="2" id="KW-0472">Membrane</keyword>
<dbReference type="Gene3D" id="3.10.350.10">
    <property type="entry name" value="LysM domain"/>
    <property type="match status" value="1"/>
</dbReference>